<dbReference type="GO" id="GO:0030496">
    <property type="term" value="C:midbody"/>
    <property type="evidence" value="ECO:0007669"/>
    <property type="project" value="UniProtKB-SubCell"/>
</dbReference>
<evidence type="ECO:0000256" key="2">
    <source>
        <dbReference type="ARBA" id="ARBA00004214"/>
    </source>
</evidence>
<dbReference type="AlphaFoldDB" id="A0A1W0WF47"/>
<evidence type="ECO:0000256" key="1">
    <source>
        <dbReference type="ARBA" id="ARBA00004186"/>
    </source>
</evidence>
<keyword evidence="12" id="KW-0131">Cell cycle</keyword>
<evidence type="ECO:0000256" key="9">
    <source>
        <dbReference type="ARBA" id="ARBA00022776"/>
    </source>
</evidence>
<keyword evidence="8" id="KW-0493">Microtubule</keyword>
<evidence type="ECO:0000256" key="3">
    <source>
        <dbReference type="ARBA" id="ARBA00010513"/>
    </source>
</evidence>
<dbReference type="SUPFAM" id="SSF49764">
    <property type="entry name" value="HSP20-like chaperones"/>
    <property type="match status" value="1"/>
</dbReference>
<proteinExistence type="inferred from homology"/>
<keyword evidence="9" id="KW-0498">Mitosis</keyword>
<keyword evidence="18" id="KW-1185">Reference proteome</keyword>
<organism evidence="17 18">
    <name type="scientific">Hypsibius exemplaris</name>
    <name type="common">Freshwater tardigrade</name>
    <dbReference type="NCBI Taxonomy" id="2072580"/>
    <lineage>
        <taxon>Eukaryota</taxon>
        <taxon>Metazoa</taxon>
        <taxon>Ecdysozoa</taxon>
        <taxon>Tardigrada</taxon>
        <taxon>Eutardigrada</taxon>
        <taxon>Parachela</taxon>
        <taxon>Hypsibioidea</taxon>
        <taxon>Hypsibiidae</taxon>
        <taxon>Hypsibius</taxon>
    </lineage>
</organism>
<evidence type="ECO:0000256" key="14">
    <source>
        <dbReference type="ARBA" id="ARBA00046142"/>
    </source>
</evidence>
<dbReference type="GO" id="GO:0005874">
    <property type="term" value="C:microtubule"/>
    <property type="evidence" value="ECO:0007669"/>
    <property type="project" value="UniProtKB-KW"/>
</dbReference>
<evidence type="ECO:0000256" key="13">
    <source>
        <dbReference type="ARBA" id="ARBA00030427"/>
    </source>
</evidence>
<reference evidence="18" key="1">
    <citation type="submission" date="2017-01" db="EMBL/GenBank/DDBJ databases">
        <title>Comparative genomics of anhydrobiosis in the tardigrade Hypsibius dujardini.</title>
        <authorList>
            <person name="Yoshida Y."/>
            <person name="Koutsovoulos G."/>
            <person name="Laetsch D."/>
            <person name="Stevens L."/>
            <person name="Kumar S."/>
            <person name="Horikawa D."/>
            <person name="Ishino K."/>
            <person name="Komine S."/>
            <person name="Tomita M."/>
            <person name="Blaxter M."/>
            <person name="Arakawa K."/>
        </authorList>
    </citation>
    <scope>NUCLEOTIDE SEQUENCE [LARGE SCALE GENOMIC DNA]</scope>
    <source>
        <strain evidence="18">Z151</strain>
    </source>
</reference>
<dbReference type="InterPro" id="IPR025934">
    <property type="entry name" value="NudC_N_dom"/>
</dbReference>
<evidence type="ECO:0000256" key="6">
    <source>
        <dbReference type="ARBA" id="ARBA00022553"/>
    </source>
</evidence>
<dbReference type="Gene3D" id="2.60.40.790">
    <property type="match status" value="1"/>
</dbReference>
<keyword evidence="6" id="KW-0597">Phosphoprotein</keyword>
<feature type="compositionally biased region" description="Basic and acidic residues" evidence="15">
    <location>
        <begin position="73"/>
        <end position="96"/>
    </location>
</feature>
<dbReference type="PANTHER" id="PTHR12356">
    <property type="entry name" value="NUCLEAR MOVEMENT PROTEIN NUDC"/>
    <property type="match status" value="1"/>
</dbReference>
<name>A0A1W0WF47_HYPEX</name>
<dbReference type="FunFam" id="2.60.40.790:FF:000001">
    <property type="entry name" value="Nuclear migration protein nudC"/>
    <property type="match status" value="1"/>
</dbReference>
<evidence type="ECO:0000256" key="5">
    <source>
        <dbReference type="ARBA" id="ARBA00022490"/>
    </source>
</evidence>
<keyword evidence="7" id="KW-0132">Cell division</keyword>
<evidence type="ECO:0000256" key="10">
    <source>
        <dbReference type="ARBA" id="ARBA00023054"/>
    </source>
</evidence>
<feature type="region of interest" description="Disordered" evidence="15">
    <location>
        <begin position="71"/>
        <end position="100"/>
    </location>
</feature>
<dbReference type="InterPro" id="IPR032572">
    <property type="entry name" value="NuDC"/>
</dbReference>
<evidence type="ECO:0000313" key="17">
    <source>
        <dbReference type="EMBL" id="OQV13835.1"/>
    </source>
</evidence>
<evidence type="ECO:0000256" key="12">
    <source>
        <dbReference type="ARBA" id="ARBA00023306"/>
    </source>
</evidence>
<dbReference type="Pfam" id="PF04969">
    <property type="entry name" value="CS"/>
    <property type="match status" value="1"/>
</dbReference>
<dbReference type="InterPro" id="IPR008978">
    <property type="entry name" value="HSP20-like_chaperone"/>
</dbReference>
<dbReference type="CDD" id="cd22249">
    <property type="entry name" value="UDM1_RNF168_RNF169-like"/>
    <property type="match status" value="1"/>
</dbReference>
<comment type="function">
    <text evidence="14">Plays a role in neurogenesis and neuronal migration. Necessary for correct formation of mitotic spindles and chromosome separation during mitosis. Necessary for cytokinesis and cell proliferation.</text>
</comment>
<comment type="similarity">
    <text evidence="3">Belongs to the nudC family.</text>
</comment>
<accession>A0A1W0WF47</accession>
<dbReference type="PANTHER" id="PTHR12356:SF3">
    <property type="entry name" value="NUCLEAR MIGRATION PROTEIN NUDC"/>
    <property type="match status" value="1"/>
</dbReference>
<dbReference type="Proteomes" id="UP000192578">
    <property type="component" value="Unassembled WGS sequence"/>
</dbReference>
<evidence type="ECO:0000256" key="8">
    <source>
        <dbReference type="ARBA" id="ARBA00022701"/>
    </source>
</evidence>
<keyword evidence="5" id="KW-0963">Cytoplasm</keyword>
<dbReference type="InterPro" id="IPR037898">
    <property type="entry name" value="NudC_fam"/>
</dbReference>
<evidence type="ECO:0000256" key="4">
    <source>
        <dbReference type="ARBA" id="ARBA00017641"/>
    </source>
</evidence>
<dbReference type="InterPro" id="IPR007052">
    <property type="entry name" value="CS_dom"/>
</dbReference>
<dbReference type="OrthoDB" id="416217at2759"/>
<dbReference type="GO" id="GO:0005737">
    <property type="term" value="C:cytoplasm"/>
    <property type="evidence" value="ECO:0007669"/>
    <property type="project" value="TreeGrafter"/>
</dbReference>
<dbReference type="EMBL" id="MTYJ01000115">
    <property type="protein sequence ID" value="OQV13835.1"/>
    <property type="molecule type" value="Genomic_DNA"/>
</dbReference>
<gene>
    <name evidence="17" type="ORF">BV898_11944</name>
</gene>
<dbReference type="GO" id="GO:0006457">
    <property type="term" value="P:protein folding"/>
    <property type="evidence" value="ECO:0007669"/>
    <property type="project" value="TreeGrafter"/>
</dbReference>
<feature type="domain" description="CS" evidence="16">
    <location>
        <begin position="172"/>
        <end position="264"/>
    </location>
</feature>
<keyword evidence="11" id="KW-0206">Cytoskeleton</keyword>
<dbReference type="GO" id="GO:0005819">
    <property type="term" value="C:spindle"/>
    <property type="evidence" value="ECO:0007669"/>
    <property type="project" value="UniProtKB-SubCell"/>
</dbReference>
<keyword evidence="10" id="KW-0175">Coiled coil</keyword>
<evidence type="ECO:0000313" key="18">
    <source>
        <dbReference type="Proteomes" id="UP000192578"/>
    </source>
</evidence>
<dbReference type="PROSITE" id="PS51203">
    <property type="entry name" value="CS"/>
    <property type="match status" value="1"/>
</dbReference>
<comment type="subcellular location">
    <subcellularLocation>
        <location evidence="1">Cytoplasm</location>
        <location evidence="1">Cytoskeleton</location>
        <location evidence="1">Spindle</location>
    </subcellularLocation>
    <subcellularLocation>
        <location evidence="2">Midbody</location>
    </subcellularLocation>
</comment>
<dbReference type="GO" id="GO:0051082">
    <property type="term" value="F:unfolded protein binding"/>
    <property type="evidence" value="ECO:0007669"/>
    <property type="project" value="TreeGrafter"/>
</dbReference>
<comment type="caution">
    <text evidence="17">The sequence shown here is derived from an EMBL/GenBank/DDBJ whole genome shotgun (WGS) entry which is preliminary data.</text>
</comment>
<evidence type="ECO:0000256" key="15">
    <source>
        <dbReference type="SAM" id="MobiDB-lite"/>
    </source>
</evidence>
<feature type="region of interest" description="Disordered" evidence="15">
    <location>
        <begin position="125"/>
        <end position="167"/>
    </location>
</feature>
<sequence>MGDNNNAERYDSMLLSMAQQHTGGVPELLDTLFGFLARKTDFYVGGEAGAAEKMVQAAFRKHEKSAVDAKAAVQKEREAKQRKVDERRQKEKEDQQKAAAALIAKSDCQIQELTDEEADKLQKEIDDEKAGKSTETAPKVQDTKVSGADEKADEDEDEESKGKLKPNAGNGCDLDKYRWTQTLGEVELYVPLQLGGVRIKSADVVVQIEQKKLRVGLRGHPLIIDGELYNKVKLEDCLWTLDGQKGIQVTLEKVNKMEWWSRLVLSDPELNTRKVNPEPSKLGDLDSDTRPMVEKMMFDQRQKEMGLPTSEDQKKQDILKKFMQQHPEMDFSKAKFS</sequence>
<evidence type="ECO:0000256" key="7">
    <source>
        <dbReference type="ARBA" id="ARBA00022618"/>
    </source>
</evidence>
<dbReference type="Pfam" id="PF16273">
    <property type="entry name" value="NuDC"/>
    <property type="match status" value="1"/>
</dbReference>
<evidence type="ECO:0000256" key="11">
    <source>
        <dbReference type="ARBA" id="ARBA00023212"/>
    </source>
</evidence>
<evidence type="ECO:0000259" key="16">
    <source>
        <dbReference type="PROSITE" id="PS51203"/>
    </source>
</evidence>
<dbReference type="GO" id="GO:0051301">
    <property type="term" value="P:cell division"/>
    <property type="evidence" value="ECO:0007669"/>
    <property type="project" value="UniProtKB-KW"/>
</dbReference>
<protein>
    <recommendedName>
        <fullName evidence="4">Nuclear migration protein nudC</fullName>
    </recommendedName>
    <alternativeName>
        <fullName evidence="13">Nuclear distribution protein C homolog</fullName>
    </alternativeName>
</protein>
<dbReference type="Pfam" id="PF14050">
    <property type="entry name" value="Nudc_N"/>
    <property type="match status" value="1"/>
</dbReference>